<accession>A0A7T0LKZ5</accession>
<dbReference type="GO" id="GO:0005829">
    <property type="term" value="C:cytosol"/>
    <property type="evidence" value="ECO:0007669"/>
    <property type="project" value="TreeGrafter"/>
</dbReference>
<dbReference type="SUPFAM" id="SSF53613">
    <property type="entry name" value="Ribokinase-like"/>
    <property type="match status" value="1"/>
</dbReference>
<keyword evidence="2 4" id="KW-0808">Transferase</keyword>
<keyword evidence="7" id="KW-1185">Reference proteome</keyword>
<evidence type="ECO:0000259" key="5">
    <source>
        <dbReference type="Pfam" id="PF00294"/>
    </source>
</evidence>
<dbReference type="PROSITE" id="PS00584">
    <property type="entry name" value="PFKB_KINASES_2"/>
    <property type="match status" value="1"/>
</dbReference>
<keyword evidence="3 4" id="KW-0418">Kinase</keyword>
<dbReference type="PANTHER" id="PTHR10584">
    <property type="entry name" value="SUGAR KINASE"/>
    <property type="match status" value="1"/>
</dbReference>
<dbReference type="InterPro" id="IPR011611">
    <property type="entry name" value="PfkB_dom"/>
</dbReference>
<reference evidence="6 7" key="1">
    <citation type="submission" date="2020-11" db="EMBL/GenBank/DDBJ databases">
        <title>Actinomyces sp. ZJ750.</title>
        <authorList>
            <person name="Zhou J."/>
        </authorList>
    </citation>
    <scope>NUCLEOTIDE SEQUENCE [LARGE SCALE GENOMIC DNA]</scope>
    <source>
        <strain evidence="6 7">ZJ750</strain>
    </source>
</reference>
<comment type="similarity">
    <text evidence="1 4">Belongs to the carbohydrate kinase PfkB family.</text>
</comment>
<evidence type="ECO:0000256" key="1">
    <source>
        <dbReference type="ARBA" id="ARBA00010688"/>
    </source>
</evidence>
<feature type="domain" description="Carbohydrate kinase PfkB" evidence="5">
    <location>
        <begin position="26"/>
        <end position="309"/>
    </location>
</feature>
<evidence type="ECO:0000256" key="4">
    <source>
        <dbReference type="RuleBase" id="RU003704"/>
    </source>
</evidence>
<dbReference type="InterPro" id="IPR002139">
    <property type="entry name" value="Ribo/fructo_kinase"/>
</dbReference>
<dbReference type="PANTHER" id="PTHR10584:SF166">
    <property type="entry name" value="RIBOKINASE"/>
    <property type="match status" value="1"/>
</dbReference>
<protein>
    <submittedName>
        <fullName evidence="6">Carbohydrate kinase family protein</fullName>
    </submittedName>
</protein>
<evidence type="ECO:0000313" key="6">
    <source>
        <dbReference type="EMBL" id="QPL05552.1"/>
    </source>
</evidence>
<dbReference type="GO" id="GO:0016301">
    <property type="term" value="F:kinase activity"/>
    <property type="evidence" value="ECO:0007669"/>
    <property type="project" value="UniProtKB-KW"/>
</dbReference>
<dbReference type="AlphaFoldDB" id="A0A7T0LKZ5"/>
<gene>
    <name evidence="6" type="ORF">ID810_00715</name>
</gene>
<evidence type="ECO:0000256" key="2">
    <source>
        <dbReference type="ARBA" id="ARBA00022679"/>
    </source>
</evidence>
<dbReference type="Proteomes" id="UP000594637">
    <property type="component" value="Chromosome"/>
</dbReference>
<dbReference type="PRINTS" id="PR00990">
    <property type="entry name" value="RIBOKINASE"/>
</dbReference>
<sequence>MMAQAAAPGGAPTALLPMAPSTAHPVVAVGPVFLDVIMTGLSHAPRPGEEQWVSGCALMPGGAANQGVALARLGLPTALLCYLGTDAAGTLVRSMLEREHIDLGWTDAVEQQNVTTSLAFDGDRAMTTVGRDDAPSLAAFAQASTVPSAVVTDQRAVTADAAILTAWRSDNPRPCVVSDVGWDPAGAWDPADLARLDLVDVFTPNEGEATRYTRTTTAEQAACALAERVPLAVITRGGHGVVACDGSTLVTLPATPVRPVDTTGAGDSFTAGLVWALSHGLGLRAALSAGCLTASCTLGRPGGSANAPTLTEVAAHADSLDLSDDYDLTLLDLINRTTNSTNR</sequence>
<dbReference type="Pfam" id="PF00294">
    <property type="entry name" value="PfkB"/>
    <property type="match status" value="1"/>
</dbReference>
<evidence type="ECO:0000256" key="3">
    <source>
        <dbReference type="ARBA" id="ARBA00022777"/>
    </source>
</evidence>
<dbReference type="GO" id="GO:0006796">
    <property type="term" value="P:phosphate-containing compound metabolic process"/>
    <property type="evidence" value="ECO:0007669"/>
    <property type="project" value="UniProtKB-ARBA"/>
</dbReference>
<organism evidence="6 7">
    <name type="scientific">Actinomyces respiraculi</name>
    <dbReference type="NCBI Taxonomy" id="2744574"/>
    <lineage>
        <taxon>Bacteria</taxon>
        <taxon>Bacillati</taxon>
        <taxon>Actinomycetota</taxon>
        <taxon>Actinomycetes</taxon>
        <taxon>Actinomycetales</taxon>
        <taxon>Actinomycetaceae</taxon>
        <taxon>Actinomyces</taxon>
    </lineage>
</organism>
<dbReference type="EMBL" id="CP063989">
    <property type="protein sequence ID" value="QPL05552.1"/>
    <property type="molecule type" value="Genomic_DNA"/>
</dbReference>
<dbReference type="InterPro" id="IPR029056">
    <property type="entry name" value="Ribokinase-like"/>
</dbReference>
<dbReference type="Gene3D" id="3.40.1190.20">
    <property type="match status" value="1"/>
</dbReference>
<dbReference type="RefSeq" id="WP_166856974.1">
    <property type="nucleotide sequence ID" value="NZ_CP063989.1"/>
</dbReference>
<evidence type="ECO:0000313" key="7">
    <source>
        <dbReference type="Proteomes" id="UP000594637"/>
    </source>
</evidence>
<name>A0A7T0LKZ5_9ACTO</name>
<dbReference type="InterPro" id="IPR002173">
    <property type="entry name" value="Carboh/pur_kinase_PfkB_CS"/>
</dbReference>
<dbReference type="KEGG" id="arep:ID810_00715"/>
<proteinExistence type="inferred from homology"/>